<proteinExistence type="predicted"/>
<accession>A0A4D4KLX4</accession>
<organism evidence="2 3">
    <name type="scientific">Streptomyces antimycoticus</name>
    <dbReference type="NCBI Taxonomy" id="68175"/>
    <lineage>
        <taxon>Bacteria</taxon>
        <taxon>Bacillati</taxon>
        <taxon>Actinomycetota</taxon>
        <taxon>Actinomycetes</taxon>
        <taxon>Kitasatosporales</taxon>
        <taxon>Streptomycetaceae</taxon>
        <taxon>Streptomyces</taxon>
        <taxon>Streptomyces violaceusniger group</taxon>
    </lineage>
</organism>
<comment type="caution">
    <text evidence="2">The sequence shown here is derived from an EMBL/GenBank/DDBJ whole genome shotgun (WGS) entry which is preliminary data.</text>
</comment>
<reference evidence="2 3" key="1">
    <citation type="journal article" date="2020" name="Int. J. Syst. Evol. Microbiol.">
        <title>Reclassification of Streptomyces castelarensis and Streptomyces sporoclivatus as later heterotypic synonyms of Streptomyces antimycoticus.</title>
        <authorList>
            <person name="Komaki H."/>
            <person name="Tamura T."/>
        </authorList>
    </citation>
    <scope>NUCLEOTIDE SEQUENCE [LARGE SCALE GENOMIC DNA]</scope>
    <source>
        <strain evidence="2 3">NBRC 12839</strain>
    </source>
</reference>
<feature type="region of interest" description="Disordered" evidence="1">
    <location>
        <begin position="54"/>
        <end position="81"/>
    </location>
</feature>
<keyword evidence="3" id="KW-1185">Reference proteome</keyword>
<evidence type="ECO:0000313" key="2">
    <source>
        <dbReference type="EMBL" id="GDY49184.1"/>
    </source>
</evidence>
<dbReference type="Proteomes" id="UP000299290">
    <property type="component" value="Unassembled WGS sequence"/>
</dbReference>
<evidence type="ECO:0000313" key="3">
    <source>
        <dbReference type="Proteomes" id="UP000299290"/>
    </source>
</evidence>
<dbReference type="AlphaFoldDB" id="A0A4D4KLX4"/>
<dbReference type="EMBL" id="BJHV01000002">
    <property type="protein sequence ID" value="GDY49184.1"/>
    <property type="molecule type" value="Genomic_DNA"/>
</dbReference>
<evidence type="ECO:0000256" key="1">
    <source>
        <dbReference type="SAM" id="MobiDB-lite"/>
    </source>
</evidence>
<dbReference type="RefSeq" id="WP_137970535.1">
    <property type="nucleotide sequence ID" value="NZ_BJHV01000002.1"/>
</dbReference>
<gene>
    <name evidence="2" type="ORF">SANT12839_100660</name>
</gene>
<name>A0A4D4KLX4_9ACTN</name>
<sequence>MSAVERAGLLRLLEERDADGTTQYNRLKKFAQSPTWSHFKRLIAQLDWLDGLGDSGRGRTASHRGRSRTSPGRPTRRTRPN</sequence>
<protein>
    <submittedName>
        <fullName evidence="2">Uncharacterized protein</fullName>
    </submittedName>
</protein>